<dbReference type="CDD" id="cd06261">
    <property type="entry name" value="TM_PBP2"/>
    <property type="match status" value="1"/>
</dbReference>
<dbReference type="PANTHER" id="PTHR30614:SF41">
    <property type="entry name" value="INNER MEMBRANE AMINO-ACID ABC TRANSPORTER PERMEASE PROTEIN YHDY"/>
    <property type="match status" value="1"/>
</dbReference>
<reference evidence="10" key="1">
    <citation type="submission" date="2021-02" db="EMBL/GenBank/DDBJ databases">
        <title>Sulfurospirillum tamanensis sp. nov.</title>
        <authorList>
            <person name="Frolova A."/>
            <person name="Merkel A."/>
            <person name="Slobodkin A."/>
        </authorList>
    </citation>
    <scope>NUCLEOTIDE SEQUENCE</scope>
    <source>
        <strain evidence="10">T05b</strain>
    </source>
</reference>
<comment type="caution">
    <text evidence="10">The sequence shown here is derived from an EMBL/GenBank/DDBJ whole genome shotgun (WGS) entry which is preliminary data.</text>
</comment>
<dbReference type="EMBL" id="JAFHKK010000013">
    <property type="protein sequence ID" value="MBN2964534.1"/>
    <property type="molecule type" value="Genomic_DNA"/>
</dbReference>
<dbReference type="Gene3D" id="1.10.3720.10">
    <property type="entry name" value="MetI-like"/>
    <property type="match status" value="1"/>
</dbReference>
<gene>
    <name evidence="10" type="ORF">JWV37_07060</name>
</gene>
<comment type="subcellular location">
    <subcellularLocation>
        <location evidence="1">Cell inner membrane</location>
        <topology evidence="1">Multi-pass membrane protein</topology>
    </subcellularLocation>
    <subcellularLocation>
        <location evidence="8">Cell membrane</location>
        <topology evidence="8">Multi-pass membrane protein</topology>
    </subcellularLocation>
</comment>
<evidence type="ECO:0000256" key="8">
    <source>
        <dbReference type="RuleBase" id="RU363032"/>
    </source>
</evidence>
<feature type="transmembrane region" description="Helical" evidence="8">
    <location>
        <begin position="98"/>
        <end position="117"/>
    </location>
</feature>
<feature type="domain" description="ABC transmembrane type-1" evidence="9">
    <location>
        <begin position="156"/>
        <end position="345"/>
    </location>
</feature>
<comment type="similarity">
    <text evidence="2">Belongs to the binding-protein-dependent transport system permease family. HisMQ subfamily.</text>
</comment>
<evidence type="ECO:0000256" key="2">
    <source>
        <dbReference type="ARBA" id="ARBA00010072"/>
    </source>
</evidence>
<feature type="transmembrane region" description="Helical" evidence="8">
    <location>
        <begin position="331"/>
        <end position="347"/>
    </location>
</feature>
<dbReference type="PROSITE" id="PS50928">
    <property type="entry name" value="ABC_TM1"/>
    <property type="match status" value="1"/>
</dbReference>
<dbReference type="PANTHER" id="PTHR30614">
    <property type="entry name" value="MEMBRANE COMPONENT OF AMINO ACID ABC TRANSPORTER"/>
    <property type="match status" value="1"/>
</dbReference>
<keyword evidence="4" id="KW-1003">Cell membrane</keyword>
<keyword evidence="6 8" id="KW-1133">Transmembrane helix</keyword>
<dbReference type="InterPro" id="IPR010065">
    <property type="entry name" value="AA_ABC_transptr_permease_3TM"/>
</dbReference>
<name>A0ABS2WSA3_9BACT</name>
<evidence type="ECO:0000256" key="4">
    <source>
        <dbReference type="ARBA" id="ARBA00022475"/>
    </source>
</evidence>
<evidence type="ECO:0000259" key="9">
    <source>
        <dbReference type="PROSITE" id="PS50928"/>
    </source>
</evidence>
<reference evidence="10" key="2">
    <citation type="submission" date="2021-02" db="EMBL/GenBank/DDBJ databases">
        <authorList>
            <person name="Merkel A.Y."/>
        </authorList>
    </citation>
    <scope>NUCLEOTIDE SEQUENCE</scope>
    <source>
        <strain evidence="10">T05b</strain>
    </source>
</reference>
<feature type="transmembrane region" description="Helical" evidence="8">
    <location>
        <begin position="157"/>
        <end position="180"/>
    </location>
</feature>
<evidence type="ECO:0000256" key="6">
    <source>
        <dbReference type="ARBA" id="ARBA00022989"/>
    </source>
</evidence>
<protein>
    <submittedName>
        <fullName evidence="10">Amino acid ABC transporter permease</fullName>
    </submittedName>
</protein>
<dbReference type="InterPro" id="IPR000515">
    <property type="entry name" value="MetI-like"/>
</dbReference>
<feature type="transmembrane region" description="Helical" evidence="8">
    <location>
        <begin position="124"/>
        <end position="145"/>
    </location>
</feature>
<keyword evidence="5 8" id="KW-0812">Transmembrane</keyword>
<dbReference type="InterPro" id="IPR043429">
    <property type="entry name" value="ArtM/GltK/GlnP/TcyL/YhdX-like"/>
</dbReference>
<dbReference type="RefSeq" id="WP_205459084.1">
    <property type="nucleotide sequence ID" value="NZ_JAFHKK010000013.1"/>
</dbReference>
<evidence type="ECO:0000256" key="7">
    <source>
        <dbReference type="ARBA" id="ARBA00023136"/>
    </source>
</evidence>
<feature type="transmembrane region" description="Helical" evidence="8">
    <location>
        <begin position="302"/>
        <end position="319"/>
    </location>
</feature>
<evidence type="ECO:0000313" key="10">
    <source>
        <dbReference type="EMBL" id="MBN2964534.1"/>
    </source>
</evidence>
<evidence type="ECO:0000313" key="11">
    <source>
        <dbReference type="Proteomes" id="UP000703590"/>
    </source>
</evidence>
<feature type="transmembrane region" description="Helical" evidence="8">
    <location>
        <begin position="277"/>
        <end position="297"/>
    </location>
</feature>
<sequence>MAVYDMKPTKSAPVNSKGAWHWVRENLFSSPLNVLLTFLGVGLLYLIIPPFLQWAYFDATFIGSTREDCAVNGGACWVFINYKLDMFMYGFYPEGERWRLNLGLGLFVLLLLALRYLKSTLMKFAFFNLFLVAAAILTIGGTLGLEMVPTDRWGGLMLTIVVAATGIIVAFPIGVFLALGRASDLPIIRSICVTYIEFIRGVPLITILFMSSIILPLFFPEGITFDKLLRALIGIAMFEAAYIAENIRGGLQAIPKGQYEAADAIGLSYWQKMGLVILPQALKVAIPNLVGVSIALFQDTTLVLIIGLFDLLGMVRLSAADSYWLGFETEGYVFVTFIFWFFCYSMSRFSQRLEKRFNTNLQ</sequence>
<keyword evidence="11" id="KW-1185">Reference proteome</keyword>
<dbReference type="Proteomes" id="UP000703590">
    <property type="component" value="Unassembled WGS sequence"/>
</dbReference>
<keyword evidence="3 8" id="KW-0813">Transport</keyword>
<evidence type="ECO:0000256" key="5">
    <source>
        <dbReference type="ARBA" id="ARBA00022692"/>
    </source>
</evidence>
<dbReference type="Pfam" id="PF00528">
    <property type="entry name" value="BPD_transp_1"/>
    <property type="match status" value="1"/>
</dbReference>
<feature type="transmembrane region" description="Helical" evidence="8">
    <location>
        <begin position="34"/>
        <end position="57"/>
    </location>
</feature>
<accession>A0ABS2WSA3</accession>
<dbReference type="NCBIfam" id="TIGR01726">
    <property type="entry name" value="HEQRo_perm_3TM"/>
    <property type="match status" value="1"/>
</dbReference>
<feature type="transmembrane region" description="Helical" evidence="8">
    <location>
        <begin position="201"/>
        <end position="219"/>
    </location>
</feature>
<keyword evidence="7 8" id="KW-0472">Membrane</keyword>
<proteinExistence type="inferred from homology"/>
<evidence type="ECO:0000256" key="1">
    <source>
        <dbReference type="ARBA" id="ARBA00004429"/>
    </source>
</evidence>
<evidence type="ECO:0000256" key="3">
    <source>
        <dbReference type="ARBA" id="ARBA00022448"/>
    </source>
</evidence>
<dbReference type="SUPFAM" id="SSF161098">
    <property type="entry name" value="MetI-like"/>
    <property type="match status" value="1"/>
</dbReference>
<dbReference type="InterPro" id="IPR035906">
    <property type="entry name" value="MetI-like_sf"/>
</dbReference>
<organism evidence="10 11">
    <name type="scientific">Sulfurospirillum tamanense</name>
    <dbReference type="NCBI Taxonomy" id="2813362"/>
    <lineage>
        <taxon>Bacteria</taxon>
        <taxon>Pseudomonadati</taxon>
        <taxon>Campylobacterota</taxon>
        <taxon>Epsilonproteobacteria</taxon>
        <taxon>Campylobacterales</taxon>
        <taxon>Sulfurospirillaceae</taxon>
        <taxon>Sulfurospirillum</taxon>
    </lineage>
</organism>